<evidence type="ECO:0000256" key="1">
    <source>
        <dbReference type="SAM" id="Phobius"/>
    </source>
</evidence>
<comment type="caution">
    <text evidence="2">The sequence shown here is derived from an EMBL/GenBank/DDBJ whole genome shotgun (WGS) entry which is preliminary data.</text>
</comment>
<organism evidence="2 3">
    <name type="scientific">Trichinella nativa</name>
    <dbReference type="NCBI Taxonomy" id="6335"/>
    <lineage>
        <taxon>Eukaryota</taxon>
        <taxon>Metazoa</taxon>
        <taxon>Ecdysozoa</taxon>
        <taxon>Nematoda</taxon>
        <taxon>Enoplea</taxon>
        <taxon>Dorylaimia</taxon>
        <taxon>Trichinellida</taxon>
        <taxon>Trichinellidae</taxon>
        <taxon>Trichinella</taxon>
    </lineage>
</organism>
<feature type="transmembrane region" description="Helical" evidence="1">
    <location>
        <begin position="68"/>
        <end position="93"/>
    </location>
</feature>
<sequence>MRAVVESAKFVYKFMLKRIHLSGSTVDGEMSVTALLIHNKAEAEWKHRFESFVCVFVERGAFSANESYLYSASYVSTVILSRLIKSILLLIWADIFIDIWVSLPWAISFLGATTIVAPIEFYGQLSNSGCRFTKNFVHGVWLAVVA</sequence>
<dbReference type="AlphaFoldDB" id="A0A1Y3EUY6"/>
<dbReference type="EMBL" id="LVZM01001712">
    <property type="protein sequence ID" value="OUC48974.1"/>
    <property type="molecule type" value="Genomic_DNA"/>
</dbReference>
<accession>A0A1Y3EUY6</accession>
<evidence type="ECO:0000313" key="3">
    <source>
        <dbReference type="Proteomes" id="UP000243006"/>
    </source>
</evidence>
<reference evidence="2 3" key="1">
    <citation type="submission" date="2015-04" db="EMBL/GenBank/DDBJ databases">
        <title>Draft genome of the roundworm Trichinella nativa.</title>
        <authorList>
            <person name="Mitreva M."/>
        </authorList>
    </citation>
    <scope>NUCLEOTIDE SEQUENCE [LARGE SCALE GENOMIC DNA]</scope>
    <source>
        <strain evidence="2 3">ISS45</strain>
    </source>
</reference>
<feature type="transmembrane region" description="Helical" evidence="1">
    <location>
        <begin position="99"/>
        <end position="122"/>
    </location>
</feature>
<name>A0A1Y3EUY6_9BILA</name>
<keyword evidence="1" id="KW-0472">Membrane</keyword>
<evidence type="ECO:0000313" key="2">
    <source>
        <dbReference type="EMBL" id="OUC48974.1"/>
    </source>
</evidence>
<gene>
    <name evidence="2" type="ORF">D917_05824</name>
</gene>
<keyword evidence="1" id="KW-0812">Transmembrane</keyword>
<keyword evidence="1" id="KW-1133">Transmembrane helix</keyword>
<dbReference type="Proteomes" id="UP000243006">
    <property type="component" value="Unassembled WGS sequence"/>
</dbReference>
<protein>
    <submittedName>
        <fullName evidence="2">Uncharacterized protein</fullName>
    </submittedName>
</protein>
<proteinExistence type="predicted"/>